<dbReference type="Pfam" id="PF01593">
    <property type="entry name" value="Amino_oxidase"/>
    <property type="match status" value="1"/>
</dbReference>
<keyword evidence="3" id="KW-1185">Reference proteome</keyword>
<protein>
    <recommendedName>
        <fullName evidence="1">Amine oxidase domain-containing protein</fullName>
    </recommendedName>
</protein>
<evidence type="ECO:0000259" key="1">
    <source>
        <dbReference type="Pfam" id="PF01593"/>
    </source>
</evidence>
<feature type="domain" description="Amine oxidase" evidence="1">
    <location>
        <begin position="70"/>
        <end position="510"/>
    </location>
</feature>
<evidence type="ECO:0000313" key="2">
    <source>
        <dbReference type="EMBL" id="KAK3252317.1"/>
    </source>
</evidence>
<dbReference type="SUPFAM" id="SSF51905">
    <property type="entry name" value="FAD/NAD(P)-binding domain"/>
    <property type="match status" value="1"/>
</dbReference>
<proteinExistence type="predicted"/>
<dbReference type="PANTHER" id="PTHR42923">
    <property type="entry name" value="PROTOPORPHYRINOGEN OXIDASE"/>
    <property type="match status" value="1"/>
</dbReference>
<accession>A0AAE0CC39</accession>
<organism evidence="2 3">
    <name type="scientific">Cymbomonas tetramitiformis</name>
    <dbReference type="NCBI Taxonomy" id="36881"/>
    <lineage>
        <taxon>Eukaryota</taxon>
        <taxon>Viridiplantae</taxon>
        <taxon>Chlorophyta</taxon>
        <taxon>Pyramimonadophyceae</taxon>
        <taxon>Pyramimonadales</taxon>
        <taxon>Pyramimonadaceae</taxon>
        <taxon>Cymbomonas</taxon>
    </lineage>
</organism>
<dbReference type="InterPro" id="IPR050464">
    <property type="entry name" value="Zeta_carotene_desat/Oxidored"/>
</dbReference>
<dbReference type="Proteomes" id="UP001190700">
    <property type="component" value="Unassembled WGS sequence"/>
</dbReference>
<dbReference type="EMBL" id="LGRX02025474">
    <property type="protein sequence ID" value="KAK3252317.1"/>
    <property type="molecule type" value="Genomic_DNA"/>
</dbReference>
<dbReference type="InterPro" id="IPR002937">
    <property type="entry name" value="Amino_oxidase"/>
</dbReference>
<name>A0AAE0CC39_9CHLO</name>
<sequence length="579" mass="63347">MPFAATFIAPKPCAQHTYQYTHPHARRGSLWKTFAKPRSAPRRARYRASKSQNIRSETKPTAVVVGGGWAGFGAAWQLIKLGFEVQLVDASPNPGGLASGWRTSQGRAVEAGVKGFWSHYANIFSLVEELDLDSDPFTEWTASAFWSPRGLEVKAPVFQDLPRLPTPLGNFVYTAPEFTRLSLEDRLTALPLIQALLEFDLDEESFSKYDKMTARELFLRNGVSPSLYRDFLEPILLALLFVPLEQLSAATALAVLYNYVLAHQSDFDVRWCRGAIAERIFSPWRAAIEHAGGTVEGGWRVEEVQVENGVGAAIKASTAGPDGAARSVRSLEADYFVLAVGVGALQGITRGSPGLARRPEFRALGNLDKVDVLAVRLWFDRKIEVTPSASNVLAGFDEGVAGTFFDLTALHDEYASEEGSVIEVDLYNAAIFMPLGDEAILEEVHLRYLGGCIPAFRSARIVDSSVLKFPKAVTKFSPGSYAWMPDSVTSLSNLMLAGDHIKHGPSAHGARGLSQEKALVTGMIAANVCAERKGLRVPTKLRPIPVERDEIHIAAAKEIAMQARQVFNMTRVFQNGNSV</sequence>
<evidence type="ECO:0000313" key="3">
    <source>
        <dbReference type="Proteomes" id="UP001190700"/>
    </source>
</evidence>
<dbReference type="PANTHER" id="PTHR42923:SF46">
    <property type="entry name" value="AMINE OXIDASE"/>
    <property type="match status" value="1"/>
</dbReference>
<dbReference type="GO" id="GO:0016491">
    <property type="term" value="F:oxidoreductase activity"/>
    <property type="evidence" value="ECO:0007669"/>
    <property type="project" value="InterPro"/>
</dbReference>
<reference evidence="2 3" key="1">
    <citation type="journal article" date="2015" name="Genome Biol. Evol.">
        <title>Comparative Genomics of a Bacterivorous Green Alga Reveals Evolutionary Causalities and Consequences of Phago-Mixotrophic Mode of Nutrition.</title>
        <authorList>
            <person name="Burns J.A."/>
            <person name="Paasch A."/>
            <person name="Narechania A."/>
            <person name="Kim E."/>
        </authorList>
    </citation>
    <scope>NUCLEOTIDE SEQUENCE [LARGE SCALE GENOMIC DNA]</scope>
    <source>
        <strain evidence="2 3">PLY_AMNH</strain>
    </source>
</reference>
<gene>
    <name evidence="2" type="ORF">CYMTET_38379</name>
</gene>
<dbReference type="InterPro" id="IPR036188">
    <property type="entry name" value="FAD/NAD-bd_sf"/>
</dbReference>
<dbReference type="AlphaFoldDB" id="A0AAE0CC39"/>
<comment type="caution">
    <text evidence="2">The sequence shown here is derived from an EMBL/GenBank/DDBJ whole genome shotgun (WGS) entry which is preliminary data.</text>
</comment>
<dbReference type="Gene3D" id="3.50.50.60">
    <property type="entry name" value="FAD/NAD(P)-binding domain"/>
    <property type="match status" value="1"/>
</dbReference>